<evidence type="ECO:0000313" key="2">
    <source>
        <dbReference type="Proteomes" id="UP001501321"/>
    </source>
</evidence>
<dbReference type="RefSeq" id="WP_345014411.1">
    <property type="nucleotide sequence ID" value="NZ_BAABFC010000023.1"/>
</dbReference>
<dbReference type="Proteomes" id="UP001501321">
    <property type="component" value="Unassembled WGS sequence"/>
</dbReference>
<evidence type="ECO:0000313" key="1">
    <source>
        <dbReference type="EMBL" id="GAA4503157.1"/>
    </source>
</evidence>
<gene>
    <name evidence="1" type="ORF">GCM10023095_29000</name>
</gene>
<accession>A0ABP8QGU0</accession>
<organism evidence="1 2">
    <name type="scientific">Pseudaeromonas paramecii</name>
    <dbReference type="NCBI Taxonomy" id="2138166"/>
    <lineage>
        <taxon>Bacteria</taxon>
        <taxon>Pseudomonadati</taxon>
        <taxon>Pseudomonadota</taxon>
        <taxon>Gammaproteobacteria</taxon>
        <taxon>Aeromonadales</taxon>
        <taxon>Aeromonadaceae</taxon>
        <taxon>Pseudaeromonas</taxon>
    </lineage>
</organism>
<keyword evidence="2" id="KW-1185">Reference proteome</keyword>
<dbReference type="EMBL" id="BAABFC010000023">
    <property type="protein sequence ID" value="GAA4503157.1"/>
    <property type="molecule type" value="Genomic_DNA"/>
</dbReference>
<comment type="caution">
    <text evidence="1">The sequence shown here is derived from an EMBL/GenBank/DDBJ whole genome shotgun (WGS) entry which is preliminary data.</text>
</comment>
<protein>
    <submittedName>
        <fullName evidence="1">YaeP family protein</fullName>
    </submittedName>
</protein>
<sequence>MKYFECGERVRMAYSQIGSGDIGFIPQAIAAAVRALDAIAEDPRVPEDLKERAALAAANLLMSDHQDD</sequence>
<name>A0ABP8QGU0_9GAMM</name>
<proteinExistence type="predicted"/>
<dbReference type="Pfam" id="PF06786">
    <property type="entry name" value="UPF0253"/>
    <property type="match status" value="1"/>
</dbReference>
<dbReference type="InterPro" id="IPR009624">
    <property type="entry name" value="UPF0253"/>
</dbReference>
<reference evidence="2" key="1">
    <citation type="journal article" date="2019" name="Int. J. Syst. Evol. Microbiol.">
        <title>The Global Catalogue of Microorganisms (GCM) 10K type strain sequencing project: providing services to taxonomists for standard genome sequencing and annotation.</title>
        <authorList>
            <consortium name="The Broad Institute Genomics Platform"/>
            <consortium name="The Broad Institute Genome Sequencing Center for Infectious Disease"/>
            <person name="Wu L."/>
            <person name="Ma J."/>
        </authorList>
    </citation>
    <scope>NUCLEOTIDE SEQUENCE [LARGE SCALE GENOMIC DNA]</scope>
    <source>
        <strain evidence="2">JCM 32226</strain>
    </source>
</reference>